<dbReference type="InterPro" id="IPR032508">
    <property type="entry name" value="FecR_C"/>
</dbReference>
<sequence length="354" mass="40107">MDNALLTRFFDNQCTKAERQEIIEWMLEPSNNTAVKLWMEEHWYFFSDDEDMEEPELDKVWMNLQESLAEELQPGIPVQTVHSPLFVLRRRVIWAAASLVLLVGSYFIYNSYRQNNIDIASIENNGYTQLKNETAADKQYTLADGSAVTLKPAASLYIPASFKADKREAYLTGEAFFNIAKDANRPFYVYYKNLVTHVLGTSFFIKANAGDDAVEVNVQTGKVEVYEKRGKDAGRQNNGVLLTPNQKVTYYTGSRKFETAVADKPMPVQKDTAVVQSQLSLTFSDALLPDVAARLQHIYGIEIMLENDNFNNCLFTGDLKEENLYEVLDIICKSLGASFEIKGTKILIRGKGCY</sequence>
<keyword evidence="5" id="KW-1185">Reference proteome</keyword>
<dbReference type="PIRSF" id="PIRSF018266">
    <property type="entry name" value="FecR"/>
    <property type="match status" value="1"/>
</dbReference>
<dbReference type="RefSeq" id="WP_116848971.1">
    <property type="nucleotide sequence ID" value="NZ_QTJU01000009.1"/>
</dbReference>
<feature type="transmembrane region" description="Helical" evidence="1">
    <location>
        <begin position="92"/>
        <end position="109"/>
    </location>
</feature>
<dbReference type="InterPro" id="IPR006860">
    <property type="entry name" value="FecR"/>
</dbReference>
<dbReference type="Pfam" id="PF16344">
    <property type="entry name" value="FecR_C"/>
    <property type="match status" value="1"/>
</dbReference>
<feature type="domain" description="FecR protein" evidence="2">
    <location>
        <begin position="134"/>
        <end position="224"/>
    </location>
</feature>
<keyword evidence="1" id="KW-0812">Transmembrane</keyword>
<evidence type="ECO:0000259" key="3">
    <source>
        <dbReference type="Pfam" id="PF16344"/>
    </source>
</evidence>
<gene>
    <name evidence="4" type="ORF">DXN05_19505</name>
</gene>
<proteinExistence type="predicted"/>
<dbReference type="Gene3D" id="2.60.120.1440">
    <property type="match status" value="1"/>
</dbReference>
<dbReference type="PANTHER" id="PTHR30273">
    <property type="entry name" value="PERIPLASMIC SIGNAL SENSOR AND SIGMA FACTOR ACTIVATOR FECR-RELATED"/>
    <property type="match status" value="1"/>
</dbReference>
<dbReference type="InterPro" id="IPR012373">
    <property type="entry name" value="Ferrdict_sens_TM"/>
</dbReference>
<dbReference type="Pfam" id="PF04773">
    <property type="entry name" value="FecR"/>
    <property type="match status" value="1"/>
</dbReference>
<evidence type="ECO:0000259" key="2">
    <source>
        <dbReference type="Pfam" id="PF04773"/>
    </source>
</evidence>
<feature type="domain" description="Protein FecR C-terminal" evidence="3">
    <location>
        <begin position="281"/>
        <end position="348"/>
    </location>
</feature>
<keyword evidence="1" id="KW-1133">Transmembrane helix</keyword>
<organism evidence="4 5">
    <name type="scientific">Deminuibacter soli</name>
    <dbReference type="NCBI Taxonomy" id="2291815"/>
    <lineage>
        <taxon>Bacteria</taxon>
        <taxon>Pseudomonadati</taxon>
        <taxon>Bacteroidota</taxon>
        <taxon>Chitinophagia</taxon>
        <taxon>Chitinophagales</taxon>
        <taxon>Chitinophagaceae</taxon>
        <taxon>Deminuibacter</taxon>
    </lineage>
</organism>
<dbReference type="GO" id="GO:0016989">
    <property type="term" value="F:sigma factor antagonist activity"/>
    <property type="evidence" value="ECO:0007669"/>
    <property type="project" value="TreeGrafter"/>
</dbReference>
<accession>A0A3E1NF56</accession>
<evidence type="ECO:0000313" key="4">
    <source>
        <dbReference type="EMBL" id="RFM26418.1"/>
    </source>
</evidence>
<protein>
    <submittedName>
        <fullName evidence="4">FecR family protein</fullName>
    </submittedName>
</protein>
<comment type="caution">
    <text evidence="4">The sequence shown here is derived from an EMBL/GenBank/DDBJ whole genome shotgun (WGS) entry which is preliminary data.</text>
</comment>
<name>A0A3E1NF56_9BACT</name>
<dbReference type="PANTHER" id="PTHR30273:SF2">
    <property type="entry name" value="PROTEIN FECR"/>
    <property type="match status" value="1"/>
</dbReference>
<evidence type="ECO:0000313" key="5">
    <source>
        <dbReference type="Proteomes" id="UP000261284"/>
    </source>
</evidence>
<evidence type="ECO:0000256" key="1">
    <source>
        <dbReference type="SAM" id="Phobius"/>
    </source>
</evidence>
<dbReference type="AlphaFoldDB" id="A0A3E1NF56"/>
<keyword evidence="1" id="KW-0472">Membrane</keyword>
<dbReference type="OrthoDB" id="645173at2"/>
<reference evidence="4 5" key="1">
    <citation type="submission" date="2018-08" db="EMBL/GenBank/DDBJ databases">
        <title>Chitinophagaceae sp. K23C18032701, a novel bacterium isolated from forest soil.</title>
        <authorList>
            <person name="Wang C."/>
        </authorList>
    </citation>
    <scope>NUCLEOTIDE SEQUENCE [LARGE SCALE GENOMIC DNA]</scope>
    <source>
        <strain evidence="4 5">K23C18032701</strain>
    </source>
</reference>
<dbReference type="Proteomes" id="UP000261284">
    <property type="component" value="Unassembled WGS sequence"/>
</dbReference>
<dbReference type="Gene3D" id="3.55.50.30">
    <property type="match status" value="1"/>
</dbReference>
<dbReference type="EMBL" id="QTJU01000009">
    <property type="protein sequence ID" value="RFM26418.1"/>
    <property type="molecule type" value="Genomic_DNA"/>
</dbReference>